<accession>A0A1X9M5Q3</accession>
<keyword evidence="1" id="KW-0812">Transmembrane</keyword>
<evidence type="ECO:0000256" key="1">
    <source>
        <dbReference type="SAM" id="Phobius"/>
    </source>
</evidence>
<dbReference type="Proteomes" id="UP000193006">
    <property type="component" value="Chromosome"/>
</dbReference>
<dbReference type="AlphaFoldDB" id="A0A1X9M5Q3"/>
<dbReference type="RefSeq" id="WP_157076889.1">
    <property type="nucleotide sequence ID" value="NZ_CP020814.1"/>
</dbReference>
<protein>
    <submittedName>
        <fullName evidence="2">Uncharacterized protein</fullName>
    </submittedName>
</protein>
<reference evidence="2 3" key="1">
    <citation type="submission" date="2017-04" db="EMBL/GenBank/DDBJ databases">
        <title>Bacillus krulwichiae AM31D Genome sequencing and assembly.</title>
        <authorList>
            <person name="Krulwich T.A."/>
            <person name="Anastor L."/>
            <person name="Ehrlich R."/>
            <person name="Ehrlich G.D."/>
            <person name="Janto B."/>
        </authorList>
    </citation>
    <scope>NUCLEOTIDE SEQUENCE [LARGE SCALE GENOMIC DNA]</scope>
    <source>
        <strain evidence="2 3">AM31D</strain>
    </source>
</reference>
<evidence type="ECO:0000313" key="2">
    <source>
        <dbReference type="EMBL" id="ARK28777.1"/>
    </source>
</evidence>
<dbReference type="KEGG" id="bkw:BkAM31D_02320"/>
<dbReference type="STRING" id="199441.BkAM31D_02320"/>
<proteinExistence type="predicted"/>
<feature type="transmembrane region" description="Helical" evidence="1">
    <location>
        <begin position="32"/>
        <end position="48"/>
    </location>
</feature>
<keyword evidence="1" id="KW-1133">Transmembrane helix</keyword>
<name>A0A1X9M5Q3_9BACI</name>
<evidence type="ECO:0000313" key="3">
    <source>
        <dbReference type="Proteomes" id="UP000193006"/>
    </source>
</evidence>
<sequence>MLIAFQIILLILTLICGLGAIAEKKEGHRKQIVAILLAAVVAMLITIYF</sequence>
<keyword evidence="3" id="KW-1185">Reference proteome</keyword>
<dbReference type="EMBL" id="CP020814">
    <property type="protein sequence ID" value="ARK28777.1"/>
    <property type="molecule type" value="Genomic_DNA"/>
</dbReference>
<keyword evidence="1" id="KW-0472">Membrane</keyword>
<gene>
    <name evidence="2" type="ORF">BkAM31D_02320</name>
</gene>
<organism evidence="2 3">
    <name type="scientific">Halalkalibacter krulwichiae</name>
    <dbReference type="NCBI Taxonomy" id="199441"/>
    <lineage>
        <taxon>Bacteria</taxon>
        <taxon>Bacillati</taxon>
        <taxon>Bacillota</taxon>
        <taxon>Bacilli</taxon>
        <taxon>Bacillales</taxon>
        <taxon>Bacillaceae</taxon>
        <taxon>Halalkalibacter</taxon>
    </lineage>
</organism>